<dbReference type="Gene3D" id="1.10.10.10">
    <property type="entry name" value="Winged helix-like DNA-binding domain superfamily/Winged helix DNA-binding domain"/>
    <property type="match status" value="1"/>
</dbReference>
<keyword evidence="2" id="KW-1185">Reference proteome</keyword>
<dbReference type="InterPro" id="IPR036390">
    <property type="entry name" value="WH_DNA-bd_sf"/>
</dbReference>
<comment type="caution">
    <text evidence="1">The sequence shown here is derived from an EMBL/GenBank/DDBJ whole genome shotgun (WGS) entry which is preliminary data.</text>
</comment>
<accession>K6EAK0</accession>
<dbReference type="PATRIC" id="fig|1117379.3.peg.1100"/>
<dbReference type="STRING" id="1117379.BABA_05276"/>
<evidence type="ECO:0000313" key="1">
    <source>
        <dbReference type="EMBL" id="EKN70431.1"/>
    </source>
</evidence>
<gene>
    <name evidence="1" type="ORF">BABA_05276</name>
</gene>
<dbReference type="EMBL" id="AJLS01000038">
    <property type="protein sequence ID" value="EKN70431.1"/>
    <property type="molecule type" value="Genomic_DNA"/>
</dbReference>
<reference evidence="1 2" key="1">
    <citation type="journal article" date="2012" name="Front. Microbiol.">
        <title>Redundancy and modularity in membrane-associated dissimilatory nitrate reduction in Bacillus.</title>
        <authorList>
            <person name="Heylen K."/>
            <person name="Keltjens J."/>
        </authorList>
    </citation>
    <scope>NUCLEOTIDE SEQUENCE [LARGE SCALE GENOMIC DNA]</scope>
    <source>
        <strain evidence="2">LMG 21833T</strain>
    </source>
</reference>
<dbReference type="InterPro" id="IPR036388">
    <property type="entry name" value="WH-like_DNA-bd_sf"/>
</dbReference>
<evidence type="ECO:0000313" key="2">
    <source>
        <dbReference type="Proteomes" id="UP000006316"/>
    </source>
</evidence>
<dbReference type="SUPFAM" id="SSF46785">
    <property type="entry name" value="Winged helix' DNA-binding domain"/>
    <property type="match status" value="1"/>
</dbReference>
<dbReference type="AlphaFoldDB" id="K6EAK0"/>
<sequence>MIGCIQTNVNITKDENDSRTKSISITNLGLVKLDEATPIWLRIQEKAEQGIGKEKYKDLLETLKNLQESILD</sequence>
<dbReference type="eggNOG" id="COG1846">
    <property type="taxonomic scope" value="Bacteria"/>
</dbReference>
<organism evidence="1 2">
    <name type="scientific">Neobacillus bataviensis LMG 21833</name>
    <dbReference type="NCBI Taxonomy" id="1117379"/>
    <lineage>
        <taxon>Bacteria</taxon>
        <taxon>Bacillati</taxon>
        <taxon>Bacillota</taxon>
        <taxon>Bacilli</taxon>
        <taxon>Bacillales</taxon>
        <taxon>Bacillaceae</taxon>
        <taxon>Neobacillus</taxon>
    </lineage>
</organism>
<protein>
    <submittedName>
        <fullName evidence="1">MarR family transcriptional regulator</fullName>
    </submittedName>
</protein>
<dbReference type="Proteomes" id="UP000006316">
    <property type="component" value="Unassembled WGS sequence"/>
</dbReference>
<proteinExistence type="predicted"/>
<name>K6EAK0_9BACI</name>